<feature type="domain" description="Phosphoribosyltransferase" evidence="2">
    <location>
        <begin position="69"/>
        <end position="206"/>
    </location>
</feature>
<evidence type="ECO:0000256" key="1">
    <source>
        <dbReference type="SAM" id="Phobius"/>
    </source>
</evidence>
<dbReference type="Gene3D" id="3.40.50.2020">
    <property type="match status" value="1"/>
</dbReference>
<name>L0GUL8_9GAMM</name>
<organism evidence="3 4">
    <name type="scientific">Thioflavicoccus mobilis 8321</name>
    <dbReference type="NCBI Taxonomy" id="765912"/>
    <lineage>
        <taxon>Bacteria</taxon>
        <taxon>Pseudomonadati</taxon>
        <taxon>Pseudomonadota</taxon>
        <taxon>Gammaproteobacteria</taxon>
        <taxon>Chromatiales</taxon>
        <taxon>Chromatiaceae</taxon>
        <taxon>Thioflavicoccus</taxon>
    </lineage>
</organism>
<evidence type="ECO:0000313" key="3">
    <source>
        <dbReference type="EMBL" id="AGA89701.1"/>
    </source>
</evidence>
<dbReference type="SUPFAM" id="SSF53271">
    <property type="entry name" value="PRTase-like"/>
    <property type="match status" value="1"/>
</dbReference>
<keyword evidence="1" id="KW-0472">Membrane</keyword>
<dbReference type="Pfam" id="PF00156">
    <property type="entry name" value="Pribosyltran"/>
    <property type="match status" value="1"/>
</dbReference>
<dbReference type="KEGG" id="tmb:Thimo_0866"/>
<dbReference type="HOGENOM" id="CLU_1053514_0_0_6"/>
<dbReference type="eggNOG" id="COG2236">
    <property type="taxonomic scope" value="Bacteria"/>
</dbReference>
<evidence type="ECO:0000259" key="2">
    <source>
        <dbReference type="Pfam" id="PF00156"/>
    </source>
</evidence>
<dbReference type="STRING" id="765912.Thimo_0866"/>
<dbReference type="Proteomes" id="UP000010816">
    <property type="component" value="Chromosome"/>
</dbReference>
<keyword evidence="1" id="KW-0812">Transmembrane</keyword>
<dbReference type="EMBL" id="CP003051">
    <property type="protein sequence ID" value="AGA89701.1"/>
    <property type="molecule type" value="Genomic_DNA"/>
</dbReference>
<accession>L0GUL8</accession>
<keyword evidence="4" id="KW-1185">Reference proteome</keyword>
<feature type="transmembrane region" description="Helical" evidence="1">
    <location>
        <begin position="6"/>
        <end position="26"/>
    </location>
</feature>
<dbReference type="CDD" id="cd06223">
    <property type="entry name" value="PRTases_typeI"/>
    <property type="match status" value="1"/>
</dbReference>
<proteinExistence type="predicted"/>
<evidence type="ECO:0000313" key="4">
    <source>
        <dbReference type="Proteomes" id="UP000010816"/>
    </source>
</evidence>
<dbReference type="InterPro" id="IPR000836">
    <property type="entry name" value="PRTase_dom"/>
</dbReference>
<gene>
    <name evidence="3" type="ORF">Thimo_0866</name>
</gene>
<keyword evidence="1" id="KW-1133">Transmembrane helix</keyword>
<dbReference type="AlphaFoldDB" id="L0GUL8"/>
<dbReference type="RefSeq" id="WP_015279847.1">
    <property type="nucleotide sequence ID" value="NC_019940.1"/>
</dbReference>
<protein>
    <recommendedName>
        <fullName evidence="2">Phosphoribosyltransferase domain-containing protein</fullName>
    </recommendedName>
</protein>
<reference evidence="3 4" key="1">
    <citation type="submission" date="2011-09" db="EMBL/GenBank/DDBJ databases">
        <title>Complete sequence of chromosome of Thioflavicoccus mobilis 8321.</title>
        <authorList>
            <consortium name="US DOE Joint Genome Institute"/>
            <person name="Lucas S."/>
            <person name="Han J."/>
            <person name="Lapidus A."/>
            <person name="Cheng J.-F."/>
            <person name="Goodwin L."/>
            <person name="Pitluck S."/>
            <person name="Peters L."/>
            <person name="Ovchinnikova G."/>
            <person name="Lu M."/>
            <person name="Detter J.C."/>
            <person name="Han C."/>
            <person name="Tapia R."/>
            <person name="Land M."/>
            <person name="Hauser L."/>
            <person name="Kyrpides N."/>
            <person name="Ivanova N."/>
            <person name="Pagani I."/>
            <person name="Vogl K."/>
            <person name="Liu Z."/>
            <person name="Imhoff J."/>
            <person name="Thiel V."/>
            <person name="Frigaard N.-U."/>
            <person name="Bryant D."/>
            <person name="Woyke T."/>
        </authorList>
    </citation>
    <scope>NUCLEOTIDE SEQUENCE [LARGE SCALE GENOMIC DNA]</scope>
    <source>
        <strain evidence="3 4">8321</strain>
    </source>
</reference>
<sequence>MTELEIAFFGALSLSAIIAALTAVVLDNRRKDLACYEDCAACQRQSSMRSCYRHPYRRDALDKNIDSEQLNQGIRDLVVRAFQEDPDFIVGLNRGGVLVGAYLALTMGVPSNRFLRCCVTFDDDKENVECDFPELYGNVFVVDSMIRSGRTMSCAVKVIKEKYSGITTIFAAAIVTYTNADGSPKYKDLNYYYYFTHKKNLLFPWSTSEYVAEVPERYRHIRKDFDDVRKRKLITLANAVYQTIDGEVRPIRTPSRPHTSRVLQ</sequence>
<dbReference type="InterPro" id="IPR029057">
    <property type="entry name" value="PRTase-like"/>
</dbReference>